<sequence>MRTSASLGVVAAFAAFACPSLAYAETPQESLVRQWLTSAALGLTTDIGTSSFDPATQTVTLSDVSIGSVDDNLFTVHFDELSVEDPRTAPGGAFAAHAIRGSNWRLEIHFDVGNWFPGLAELEAGASKELDKVTPPTTRQKPVNRAQESGGDKQEDSAASPPSEEPKVGAGQAQPSVVTYSISADTLLVERLVVPPAPNRLPLDRPLYETFFSFMDWSSSIRADWVEANEVSVESNGLNEEDFITTYSLVYLSGMHEHRVERSGFNSMEQKSKSETSPLKSVTIDSAYVVGTNTGALLEALDPSRYVGGVGDGKRRILYSQYGYNDITVSFDGATASIGNIEANNVFLRQTAQPVLKQLIEAFSDPKRIEADPFSFISSILPNYTQLMGVDFVQANKLQIKAGDNFDFAINRFDGNGIDGNGIGAFTLRDITAAAKETSTKVSLSLLTFQDIRFGSLAALLELGKSASEGKQPSGKVMYDAVVNGGTSLGFVELSALSVESPLGSVGLDSLALTSGDYFGTLPQRGDFTFTSLSLPVSLLLDETLVSELTAMGYETVDLSGGMTLTYDADKGDLRLEDLTLKADDMGVVSGDFHLGGLPLSLVEKPDEIEARMNDATLVSASITYGNDGIVEKAFEAQAKKLDQDGDKFRQNTAGALPLMLNALKDPELQARFEGPISDFIKDPKSITFTIAPEKPVPLADLEKVDTEKPNDLIRLLNVGVTANE</sequence>
<feature type="chain" id="PRO_5012307154" description="AsmA-like C-terminal domain-containing protein" evidence="2">
    <location>
        <begin position="25"/>
        <end position="725"/>
    </location>
</feature>
<dbReference type="RefSeq" id="WP_288199957.1">
    <property type="nucleotide sequence ID" value="NZ_LT608334.1"/>
</dbReference>
<protein>
    <recommendedName>
        <fullName evidence="4">AsmA-like C-terminal domain-containing protein</fullName>
    </recommendedName>
</protein>
<evidence type="ECO:0008006" key="4">
    <source>
        <dbReference type="Google" id="ProtNLM"/>
    </source>
</evidence>
<reference evidence="3" key="1">
    <citation type="submission" date="2016-08" db="EMBL/GenBank/DDBJ databases">
        <authorList>
            <person name="Seilhamer J.J."/>
        </authorList>
    </citation>
    <scope>NUCLEOTIDE SEQUENCE</scope>
    <source>
        <strain evidence="3">86</strain>
    </source>
</reference>
<evidence type="ECO:0000256" key="2">
    <source>
        <dbReference type="SAM" id="SignalP"/>
    </source>
</evidence>
<keyword evidence="2" id="KW-0732">Signal</keyword>
<gene>
    <name evidence="3" type="ORF">KL86PLE_130563</name>
</gene>
<evidence type="ECO:0000313" key="3">
    <source>
        <dbReference type="EMBL" id="SCM75162.1"/>
    </source>
</evidence>
<dbReference type="EMBL" id="FMJD01000005">
    <property type="protein sequence ID" value="SCM75162.1"/>
    <property type="molecule type" value="Genomic_DNA"/>
</dbReference>
<dbReference type="AlphaFoldDB" id="A0A212LC77"/>
<feature type="region of interest" description="Disordered" evidence="1">
    <location>
        <begin position="127"/>
        <end position="174"/>
    </location>
</feature>
<feature type="signal peptide" evidence="2">
    <location>
        <begin position="1"/>
        <end position="24"/>
    </location>
</feature>
<name>A0A212LC77_9HYPH</name>
<proteinExistence type="predicted"/>
<dbReference type="PROSITE" id="PS51257">
    <property type="entry name" value="PROKAR_LIPOPROTEIN"/>
    <property type="match status" value="1"/>
</dbReference>
<evidence type="ECO:0000256" key="1">
    <source>
        <dbReference type="SAM" id="MobiDB-lite"/>
    </source>
</evidence>
<organism evidence="3">
    <name type="scientific">uncultured Pleomorphomonas sp</name>
    <dbReference type="NCBI Taxonomy" id="442121"/>
    <lineage>
        <taxon>Bacteria</taxon>
        <taxon>Pseudomonadati</taxon>
        <taxon>Pseudomonadota</taxon>
        <taxon>Alphaproteobacteria</taxon>
        <taxon>Hyphomicrobiales</taxon>
        <taxon>Pleomorphomonadaceae</taxon>
        <taxon>Pleomorphomonas</taxon>
        <taxon>environmental samples</taxon>
    </lineage>
</organism>
<accession>A0A212LC77</accession>